<dbReference type="Proteomes" id="UP001519363">
    <property type="component" value="Unassembled WGS sequence"/>
</dbReference>
<name>A0ABS5AHS3_9PSEU</name>
<sequence>MTFLWAVFGLALVDSINPSALAVTIYLLLSGKERPTARVLTYIAAIFTTYLVFGILLMFGLNAIFTSLGDALNSPYAYIIQFVVGLLMLYFAIWPPKKKEDAPRERMPKTQRLPAVFALGVTITAVEFVTALPYIAAIGLLTQQDLGVVQWLPILLAYNAIFILPPLLLLVAYQLFGNKIRPRLERFQEKFRKNSRDTWLWILGIVGFLITRNAFGFLIKYYNIIPPNND</sequence>
<feature type="transmembrane region" description="Helical" evidence="1">
    <location>
        <begin position="76"/>
        <end position="94"/>
    </location>
</feature>
<dbReference type="RefSeq" id="WP_158103376.1">
    <property type="nucleotide sequence ID" value="NZ_JAGIOO010000001.1"/>
</dbReference>
<keyword evidence="1" id="KW-1133">Transmembrane helix</keyword>
<dbReference type="EMBL" id="JAGIOO010000001">
    <property type="protein sequence ID" value="MBP2475911.1"/>
    <property type="molecule type" value="Genomic_DNA"/>
</dbReference>
<dbReference type="Pfam" id="PF11139">
    <property type="entry name" value="SfLAP"/>
    <property type="match status" value="1"/>
</dbReference>
<feature type="transmembrane region" description="Helical" evidence="1">
    <location>
        <begin position="115"/>
        <end position="136"/>
    </location>
</feature>
<proteinExistence type="predicted"/>
<reference evidence="2 3" key="1">
    <citation type="submission" date="2021-03" db="EMBL/GenBank/DDBJ databases">
        <title>Sequencing the genomes of 1000 actinobacteria strains.</title>
        <authorList>
            <person name="Klenk H.-P."/>
        </authorList>
    </citation>
    <scope>NUCLEOTIDE SEQUENCE [LARGE SCALE GENOMIC DNA]</scope>
    <source>
        <strain evidence="2 3">DSM 44580</strain>
    </source>
</reference>
<feature type="transmembrane region" description="Helical" evidence="1">
    <location>
        <begin position="6"/>
        <end position="29"/>
    </location>
</feature>
<evidence type="ECO:0000313" key="2">
    <source>
        <dbReference type="EMBL" id="MBP2475911.1"/>
    </source>
</evidence>
<dbReference type="InterPro" id="IPR021315">
    <property type="entry name" value="Gap/Sap"/>
</dbReference>
<keyword evidence="1" id="KW-0472">Membrane</keyword>
<organism evidence="2 3">
    <name type="scientific">Crossiella equi</name>
    <dbReference type="NCBI Taxonomy" id="130796"/>
    <lineage>
        <taxon>Bacteria</taxon>
        <taxon>Bacillati</taxon>
        <taxon>Actinomycetota</taxon>
        <taxon>Actinomycetes</taxon>
        <taxon>Pseudonocardiales</taxon>
        <taxon>Pseudonocardiaceae</taxon>
        <taxon>Crossiella</taxon>
    </lineage>
</organism>
<feature type="transmembrane region" description="Helical" evidence="1">
    <location>
        <begin position="156"/>
        <end position="177"/>
    </location>
</feature>
<comment type="caution">
    <text evidence="2">The sequence shown here is derived from an EMBL/GenBank/DDBJ whole genome shotgun (WGS) entry which is preliminary data.</text>
</comment>
<evidence type="ECO:0000313" key="3">
    <source>
        <dbReference type="Proteomes" id="UP001519363"/>
    </source>
</evidence>
<gene>
    <name evidence="2" type="ORF">JOF53_004783</name>
</gene>
<feature type="transmembrane region" description="Helical" evidence="1">
    <location>
        <begin position="198"/>
        <end position="219"/>
    </location>
</feature>
<feature type="transmembrane region" description="Helical" evidence="1">
    <location>
        <begin position="41"/>
        <end position="64"/>
    </location>
</feature>
<keyword evidence="3" id="KW-1185">Reference proteome</keyword>
<evidence type="ECO:0000256" key="1">
    <source>
        <dbReference type="SAM" id="Phobius"/>
    </source>
</evidence>
<accession>A0ABS5AHS3</accession>
<keyword evidence="1" id="KW-0812">Transmembrane</keyword>
<protein>
    <submittedName>
        <fullName evidence="2">Cytochrome c biogenesis protein CcdA</fullName>
    </submittedName>
</protein>